<keyword evidence="6" id="KW-0175">Coiled coil</keyword>
<dbReference type="PANTHER" id="PTHR30185:SF13">
    <property type="entry name" value="LICABCH OPERON REGULATOR-RELATED"/>
    <property type="match status" value="1"/>
</dbReference>
<dbReference type="AlphaFoldDB" id="H3NQ78"/>
<dbReference type="InterPro" id="IPR036634">
    <property type="entry name" value="PRD_sf"/>
</dbReference>
<evidence type="ECO:0000259" key="8">
    <source>
        <dbReference type="PROSITE" id="PS51099"/>
    </source>
</evidence>
<comment type="caution">
    <text evidence="10">The sequence shown here is derived from an EMBL/GenBank/DDBJ whole genome shotgun (WGS) entry which is preliminary data.</text>
</comment>
<keyword evidence="5" id="KW-0804">Transcription</keyword>
<gene>
    <name evidence="10" type="ORF">HMPREF9709_01489</name>
</gene>
<protein>
    <recommendedName>
        <fullName evidence="12">PTS system EIIA component</fullName>
    </recommendedName>
</protein>
<feature type="domain" description="PTS EIIA type-2" evidence="7">
    <location>
        <begin position="499"/>
        <end position="638"/>
    </location>
</feature>
<dbReference type="PROSITE" id="PS51099">
    <property type="entry name" value="PTS_EIIB_TYPE_2"/>
    <property type="match status" value="1"/>
</dbReference>
<dbReference type="EMBL" id="AGEI01000028">
    <property type="protein sequence ID" value="EHR32558.1"/>
    <property type="molecule type" value="Genomic_DNA"/>
</dbReference>
<feature type="coiled-coil region" evidence="6">
    <location>
        <begin position="306"/>
        <end position="340"/>
    </location>
</feature>
<keyword evidence="1" id="KW-0808">Transferase</keyword>
<dbReference type="eggNOG" id="COG1762">
    <property type="taxonomic scope" value="Bacteria"/>
</dbReference>
<dbReference type="SUPFAM" id="SSF46785">
    <property type="entry name" value="Winged helix' DNA-binding domain"/>
    <property type="match status" value="1"/>
</dbReference>
<keyword evidence="11" id="KW-1185">Reference proteome</keyword>
<evidence type="ECO:0000256" key="4">
    <source>
        <dbReference type="ARBA" id="ARBA00023159"/>
    </source>
</evidence>
<dbReference type="GO" id="GO:0006355">
    <property type="term" value="P:regulation of DNA-templated transcription"/>
    <property type="evidence" value="ECO:0007669"/>
    <property type="project" value="InterPro"/>
</dbReference>
<dbReference type="Pfam" id="PF08280">
    <property type="entry name" value="HTH_Mga"/>
    <property type="match status" value="1"/>
</dbReference>
<dbReference type="Pfam" id="PF05043">
    <property type="entry name" value="Mga"/>
    <property type="match status" value="1"/>
</dbReference>
<dbReference type="InterPro" id="IPR036095">
    <property type="entry name" value="PTS_EIIB-like_sf"/>
</dbReference>
<dbReference type="HOGENOM" id="CLU_013442_5_1_9"/>
<dbReference type="PROSITE" id="PS51372">
    <property type="entry name" value="PRD_2"/>
    <property type="match status" value="2"/>
</dbReference>
<feature type="domain" description="PRD" evidence="9">
    <location>
        <begin position="189"/>
        <end position="289"/>
    </location>
</feature>
<keyword evidence="2" id="KW-0677">Repeat</keyword>
<dbReference type="RefSeq" id="WP_005399004.1">
    <property type="nucleotide sequence ID" value="NZ_JH601088.1"/>
</dbReference>
<dbReference type="InterPro" id="IPR016152">
    <property type="entry name" value="PTrfase/Anion_transptr"/>
</dbReference>
<dbReference type="PATRIC" id="fig|883114.3.peg.1487"/>
<evidence type="ECO:0000256" key="1">
    <source>
        <dbReference type="ARBA" id="ARBA00022679"/>
    </source>
</evidence>
<dbReference type="Gene3D" id="1.10.10.10">
    <property type="entry name" value="Winged helix-like DNA-binding domain superfamily/Winged helix DNA-binding domain"/>
    <property type="match status" value="2"/>
</dbReference>
<evidence type="ECO:0000313" key="11">
    <source>
        <dbReference type="Proteomes" id="UP000004191"/>
    </source>
</evidence>
<dbReference type="InterPro" id="IPR036390">
    <property type="entry name" value="WH_DNA-bd_sf"/>
</dbReference>
<dbReference type="InterPro" id="IPR007737">
    <property type="entry name" value="Mga_HTH"/>
</dbReference>
<dbReference type="GO" id="GO:0008982">
    <property type="term" value="F:protein-N(PI)-phosphohistidine-sugar phosphotransferase activity"/>
    <property type="evidence" value="ECO:0007669"/>
    <property type="project" value="InterPro"/>
</dbReference>
<evidence type="ECO:0000313" key="10">
    <source>
        <dbReference type="EMBL" id="EHR32558.1"/>
    </source>
</evidence>
<dbReference type="PROSITE" id="PS51094">
    <property type="entry name" value="PTS_EIIA_TYPE_2"/>
    <property type="match status" value="1"/>
</dbReference>
<dbReference type="SUPFAM" id="SSF52794">
    <property type="entry name" value="PTS system IIB component-like"/>
    <property type="match status" value="1"/>
</dbReference>
<dbReference type="Gene3D" id="1.10.1790.10">
    <property type="entry name" value="PRD domain"/>
    <property type="match status" value="2"/>
</dbReference>
<evidence type="ECO:0000256" key="5">
    <source>
        <dbReference type="ARBA" id="ARBA00023163"/>
    </source>
</evidence>
<dbReference type="GeneID" id="96999439"/>
<evidence type="ECO:0000256" key="3">
    <source>
        <dbReference type="ARBA" id="ARBA00023015"/>
    </source>
</evidence>
<evidence type="ECO:0000256" key="2">
    <source>
        <dbReference type="ARBA" id="ARBA00022737"/>
    </source>
</evidence>
<dbReference type="CDD" id="cd05568">
    <property type="entry name" value="PTS_IIB_bgl_like"/>
    <property type="match status" value="1"/>
</dbReference>
<feature type="domain" description="PRD" evidence="9">
    <location>
        <begin position="293"/>
        <end position="399"/>
    </location>
</feature>
<feature type="domain" description="PTS EIIB type-2" evidence="8">
    <location>
        <begin position="401"/>
        <end position="490"/>
    </location>
</feature>
<dbReference type="eggNOG" id="COG3711">
    <property type="taxonomic scope" value="Bacteria"/>
</dbReference>
<dbReference type="InterPro" id="IPR013199">
    <property type="entry name" value="HTH_Mga_DNA-bd_dom"/>
</dbReference>
<dbReference type="Pfam" id="PF00359">
    <property type="entry name" value="PTS_EIIA_2"/>
    <property type="match status" value="1"/>
</dbReference>
<name>H3NQ78_9FIRM</name>
<reference evidence="10 11" key="1">
    <citation type="submission" date="2012-01" db="EMBL/GenBank/DDBJ databases">
        <title>The Genome Sequence of Helcococcus kunzii ATCC 51366.</title>
        <authorList>
            <consortium name="The Broad Institute Genome Sequencing Platform"/>
            <person name="Earl A."/>
            <person name="Ward D."/>
            <person name="Feldgarden M."/>
            <person name="Gevers D."/>
            <person name="Huys G."/>
            <person name="Young S.K."/>
            <person name="Zeng Q."/>
            <person name="Gargeya S."/>
            <person name="Fitzgerald M."/>
            <person name="Haas B."/>
            <person name="Abouelleil A."/>
            <person name="Alvarado L."/>
            <person name="Arachchi H.M."/>
            <person name="Berlin A."/>
            <person name="Chapman S.B."/>
            <person name="Gearin G."/>
            <person name="Goldberg J."/>
            <person name="Griggs A."/>
            <person name="Gujja S."/>
            <person name="Hansen M."/>
            <person name="Heiman D."/>
            <person name="Howarth C."/>
            <person name="Larimer J."/>
            <person name="Lui A."/>
            <person name="MacDonald P.J.P."/>
            <person name="McCowen C."/>
            <person name="Montmayeur A."/>
            <person name="Murphy C."/>
            <person name="Neiman D."/>
            <person name="Pearson M."/>
            <person name="Priest M."/>
            <person name="Roberts A."/>
            <person name="Saif S."/>
            <person name="Shea T."/>
            <person name="Sisk P."/>
            <person name="Stolte C."/>
            <person name="Sykes S."/>
            <person name="Wortman J."/>
            <person name="Nusbaum C."/>
            <person name="Birren B."/>
        </authorList>
    </citation>
    <scope>NUCLEOTIDE SEQUENCE [LARGE SCALE GENOMIC DNA]</scope>
    <source>
        <strain evidence="10 11">ATCC 51366</strain>
    </source>
</reference>
<dbReference type="GO" id="GO:0009401">
    <property type="term" value="P:phosphoenolpyruvate-dependent sugar phosphotransferase system"/>
    <property type="evidence" value="ECO:0007669"/>
    <property type="project" value="InterPro"/>
</dbReference>
<dbReference type="InterPro" id="IPR002178">
    <property type="entry name" value="PTS_EIIA_type-2_dom"/>
</dbReference>
<dbReference type="Proteomes" id="UP000004191">
    <property type="component" value="Unassembled WGS sequence"/>
</dbReference>
<dbReference type="PANTHER" id="PTHR30185">
    <property type="entry name" value="CRYPTIC BETA-GLUCOSIDE BGL OPERON ANTITERMINATOR"/>
    <property type="match status" value="1"/>
</dbReference>
<dbReference type="Gene3D" id="3.40.50.2300">
    <property type="match status" value="1"/>
</dbReference>
<keyword evidence="3" id="KW-0805">Transcription regulation</keyword>
<dbReference type="InterPro" id="IPR013011">
    <property type="entry name" value="PTS_EIIB_2"/>
</dbReference>
<dbReference type="InterPro" id="IPR050661">
    <property type="entry name" value="BglG_antiterminators"/>
</dbReference>
<evidence type="ECO:0000259" key="9">
    <source>
        <dbReference type="PROSITE" id="PS51372"/>
    </source>
</evidence>
<dbReference type="Pfam" id="PF00874">
    <property type="entry name" value="PRD"/>
    <property type="match status" value="2"/>
</dbReference>
<keyword evidence="4" id="KW-0010">Activator</keyword>
<evidence type="ECO:0000256" key="6">
    <source>
        <dbReference type="SAM" id="Coils"/>
    </source>
</evidence>
<organism evidence="10 11">
    <name type="scientific">Helcococcus kunzii ATCC 51366</name>
    <dbReference type="NCBI Taxonomy" id="883114"/>
    <lineage>
        <taxon>Bacteria</taxon>
        <taxon>Bacillati</taxon>
        <taxon>Bacillota</taxon>
        <taxon>Tissierellia</taxon>
        <taxon>Tissierellales</taxon>
        <taxon>Peptoniphilaceae</taxon>
        <taxon>Helcococcus</taxon>
    </lineage>
</organism>
<evidence type="ECO:0000259" key="7">
    <source>
        <dbReference type="PROSITE" id="PS51094"/>
    </source>
</evidence>
<accession>H3NQ78</accession>
<dbReference type="Gene3D" id="3.40.930.10">
    <property type="entry name" value="Mannitol-specific EII, Chain A"/>
    <property type="match status" value="1"/>
</dbReference>
<dbReference type="SUPFAM" id="SSF63520">
    <property type="entry name" value="PTS-regulatory domain, PRD"/>
    <property type="match status" value="2"/>
</dbReference>
<dbReference type="SUPFAM" id="SSF55804">
    <property type="entry name" value="Phoshotransferase/anion transport protein"/>
    <property type="match status" value="1"/>
</dbReference>
<dbReference type="STRING" id="883114.HMPREF9709_01489"/>
<proteinExistence type="predicted"/>
<dbReference type="InterPro" id="IPR011608">
    <property type="entry name" value="PRD"/>
</dbReference>
<evidence type="ECO:0008006" key="12">
    <source>
        <dbReference type="Google" id="ProtNLM"/>
    </source>
</evidence>
<sequence>MRISKTSFDILNYLVVHNNVTYADICKELNISEKTLKEYLDEILYELKCVKDIKIIIKPGEGIKVEGNLAKIIDDIEINRDYISDKDSREVYVLSRLLQTNNYIKIIDLAEEMYISRSTLENTLREIRERKIPKGLTYVSNRNGIKIEGSEIVKRKMLTSVMKFYWGGLVADDKELRIKIDINYNNSNFIDSEVMEKLTDIINDFIKENNIFITEYEYQSLIIHIAIAIERIKNGNYLHSSDKLEINESKTAASLINQIEEEFKIIFPVLEKDYIAIHMNAIEKKVIYKKSKKTNLVDLEYKNELIEIIENTIINKNNNIKALNNMILHLNAAIRRLKLNITIKNPYKIDIKKGYPLAFSQSVTLGRRLEQRFSIKLNEDELSFIALHIQMISSIKEDDEYTVVLVCSSGYGTSKFLEQRILNKFKDKIKINRVLSIGEYLNTDIIEDLVISTIPIENSETPVIVVSPMLNEVDVKKIESKVSYEEFENKYIENNEFINLISLSMIKISNKYNENYKGVLKYITDKLLESGLAEKGILDNVLQREELSSTALDDFSMPHSNIEYIKQPIIYVYINENGIDWDGDIVYVVFFFGLNQIIKDKIFKIYEFFNHFISDKNNINTLRYTKDEKDVIKILSRGVRL</sequence>
<dbReference type="OrthoDB" id="3175596at2"/>
<dbReference type="InterPro" id="IPR036388">
    <property type="entry name" value="WH-like_DNA-bd_sf"/>
</dbReference>